<feature type="transmembrane region" description="Helical" evidence="8">
    <location>
        <begin position="332"/>
        <end position="353"/>
    </location>
</feature>
<comment type="subcellular location">
    <subcellularLocation>
        <location evidence="1">Cell membrane</location>
        <topology evidence="1">Multi-pass membrane protein</topology>
    </subcellularLocation>
</comment>
<dbReference type="GO" id="GO:0008610">
    <property type="term" value="P:lipid biosynthetic process"/>
    <property type="evidence" value="ECO:0007669"/>
    <property type="project" value="UniProtKB-ARBA"/>
</dbReference>
<gene>
    <name evidence="10" type="ORF">HA237_04935</name>
</gene>
<evidence type="ECO:0000256" key="6">
    <source>
        <dbReference type="ARBA" id="ARBA00022989"/>
    </source>
</evidence>
<dbReference type="GO" id="GO:0016763">
    <property type="term" value="F:pentosyltransferase activity"/>
    <property type="evidence" value="ECO:0007669"/>
    <property type="project" value="TreeGrafter"/>
</dbReference>
<evidence type="ECO:0000256" key="5">
    <source>
        <dbReference type="ARBA" id="ARBA00022692"/>
    </source>
</evidence>
<keyword evidence="3" id="KW-0328">Glycosyltransferase</keyword>
<comment type="caution">
    <text evidence="10">The sequence shown here is derived from an EMBL/GenBank/DDBJ whole genome shotgun (WGS) entry which is preliminary data.</text>
</comment>
<feature type="transmembrane region" description="Helical" evidence="8">
    <location>
        <begin position="150"/>
        <end position="167"/>
    </location>
</feature>
<feature type="transmembrane region" description="Helical" evidence="8">
    <location>
        <begin position="307"/>
        <end position="326"/>
    </location>
</feature>
<dbReference type="PANTHER" id="PTHR33908:SF11">
    <property type="entry name" value="MEMBRANE PROTEIN"/>
    <property type="match status" value="1"/>
</dbReference>
<keyword evidence="2" id="KW-1003">Cell membrane</keyword>
<feature type="transmembrane region" description="Helical" evidence="8">
    <location>
        <begin position="72"/>
        <end position="93"/>
    </location>
</feature>
<evidence type="ECO:0000259" key="9">
    <source>
        <dbReference type="Pfam" id="PF13231"/>
    </source>
</evidence>
<evidence type="ECO:0000256" key="3">
    <source>
        <dbReference type="ARBA" id="ARBA00022676"/>
    </source>
</evidence>
<evidence type="ECO:0000256" key="8">
    <source>
        <dbReference type="SAM" id="Phobius"/>
    </source>
</evidence>
<dbReference type="Pfam" id="PF13231">
    <property type="entry name" value="PMT_2"/>
    <property type="match status" value="1"/>
</dbReference>
<name>A0A7J4IY12_9ARCH</name>
<dbReference type="PANTHER" id="PTHR33908">
    <property type="entry name" value="MANNOSYLTRANSFERASE YKCB-RELATED"/>
    <property type="match status" value="1"/>
</dbReference>
<sequence length="503" mass="56848">MPFLAQENRAKLLLLLLAIAFLVRVYAIDRPILEVMSTRQALTAMTARNLNESNFDLLHPEIDLFEGREKSYYALELHVMPAITALLYSLFGVQEWIGRLVSILFFLGALIFMFLLLEKFFNLKVAFIGSLFFSLSPLTVIYARTFQPESSMLFFMVGALYFFSEWVDRQGNAELALSAVFTSLALLIKPTAIAVLPAIVFLAFNKFGWKALSNWKAWAAIILVPSIALVAWSYWAFLLQQESPGSFASVLGGWLQRDLEELTAVTPFSPELYFVLFERLAGRILTPIGFALAAIGLMLKPEKKAQLVFHFFLLGGLISFLVFYWQNFVHDYYQLPLAAALAAFVGIGGNAILESRQIRERVIDKRIIAAGLVLLVGTTFYYYTLQAFHPYTKTPGEHLMFVEAGEKVDSLIEKDAKVLVASENAKGLLYYTDRKGNVFAVGQTNAESIENLQEKIGIGFTHFLYAKTKNFALPEEIHSYLKENFETVLAEEEKYYLYDLSPD</sequence>
<dbReference type="EMBL" id="DUFG01000023">
    <property type="protein sequence ID" value="HIH08687.1"/>
    <property type="molecule type" value="Genomic_DNA"/>
</dbReference>
<feature type="domain" description="Glycosyltransferase RgtA/B/C/D-like" evidence="9">
    <location>
        <begin position="79"/>
        <end position="235"/>
    </location>
</feature>
<evidence type="ECO:0000256" key="1">
    <source>
        <dbReference type="ARBA" id="ARBA00004651"/>
    </source>
</evidence>
<evidence type="ECO:0000256" key="2">
    <source>
        <dbReference type="ARBA" id="ARBA00022475"/>
    </source>
</evidence>
<feature type="transmembrane region" description="Helical" evidence="8">
    <location>
        <begin position="100"/>
        <end position="117"/>
    </location>
</feature>
<dbReference type="Proteomes" id="UP000577419">
    <property type="component" value="Unassembled WGS sequence"/>
</dbReference>
<keyword evidence="6 8" id="KW-1133">Transmembrane helix</keyword>
<dbReference type="AlphaFoldDB" id="A0A7J4IY12"/>
<feature type="transmembrane region" description="Helical" evidence="8">
    <location>
        <begin position="365"/>
        <end position="383"/>
    </location>
</feature>
<accession>A0A7J4IY12</accession>
<keyword evidence="7 8" id="KW-0472">Membrane</keyword>
<feature type="transmembrane region" description="Helical" evidence="8">
    <location>
        <begin position="280"/>
        <end position="300"/>
    </location>
</feature>
<evidence type="ECO:0000313" key="10">
    <source>
        <dbReference type="EMBL" id="HIH08687.1"/>
    </source>
</evidence>
<dbReference type="InterPro" id="IPR050297">
    <property type="entry name" value="LipidA_mod_glycosyltrf_83"/>
</dbReference>
<evidence type="ECO:0000256" key="7">
    <source>
        <dbReference type="ARBA" id="ARBA00023136"/>
    </source>
</evidence>
<keyword evidence="5 8" id="KW-0812">Transmembrane</keyword>
<dbReference type="GO" id="GO:0005886">
    <property type="term" value="C:plasma membrane"/>
    <property type="evidence" value="ECO:0007669"/>
    <property type="project" value="UniProtKB-SubCell"/>
</dbReference>
<proteinExistence type="predicted"/>
<feature type="transmembrane region" description="Helical" evidence="8">
    <location>
        <begin position="179"/>
        <end position="205"/>
    </location>
</feature>
<evidence type="ECO:0000256" key="4">
    <source>
        <dbReference type="ARBA" id="ARBA00022679"/>
    </source>
</evidence>
<feature type="transmembrane region" description="Helical" evidence="8">
    <location>
        <begin position="217"/>
        <end position="237"/>
    </location>
</feature>
<protein>
    <recommendedName>
        <fullName evidence="9">Glycosyltransferase RgtA/B/C/D-like domain-containing protein</fullName>
    </recommendedName>
</protein>
<organism evidence="10 11">
    <name type="scientific">Candidatus Iainarchaeum sp</name>
    <dbReference type="NCBI Taxonomy" id="3101447"/>
    <lineage>
        <taxon>Archaea</taxon>
        <taxon>Candidatus Iainarchaeota</taxon>
        <taxon>Candidatus Iainarchaeia</taxon>
        <taxon>Candidatus Iainarchaeales</taxon>
        <taxon>Candidatus Iainarchaeaceae</taxon>
        <taxon>Candidatus Iainarchaeum</taxon>
    </lineage>
</organism>
<evidence type="ECO:0000313" key="11">
    <source>
        <dbReference type="Proteomes" id="UP000577419"/>
    </source>
</evidence>
<keyword evidence="4" id="KW-0808">Transferase</keyword>
<feature type="transmembrane region" description="Helical" evidence="8">
    <location>
        <begin position="123"/>
        <end position="143"/>
    </location>
</feature>
<dbReference type="InterPro" id="IPR038731">
    <property type="entry name" value="RgtA/B/C-like"/>
</dbReference>
<reference evidence="11" key="1">
    <citation type="journal article" date="2020" name="bioRxiv">
        <title>A rank-normalized archaeal taxonomy based on genome phylogeny resolves widespread incomplete and uneven classifications.</title>
        <authorList>
            <person name="Rinke C."/>
            <person name="Chuvochina M."/>
            <person name="Mussig A.J."/>
            <person name="Chaumeil P.-A."/>
            <person name="Waite D.W."/>
            <person name="Whitman W.B."/>
            <person name="Parks D.H."/>
            <person name="Hugenholtz P."/>
        </authorList>
    </citation>
    <scope>NUCLEOTIDE SEQUENCE [LARGE SCALE GENOMIC DNA]</scope>
</reference>